<dbReference type="NCBIfam" id="TIGR00778">
    <property type="entry name" value="ahpD_dom"/>
    <property type="match status" value="1"/>
</dbReference>
<dbReference type="InterPro" id="IPR004675">
    <property type="entry name" value="AhpD_core"/>
</dbReference>
<dbReference type="Gene3D" id="1.20.1290.10">
    <property type="entry name" value="AhpD-like"/>
    <property type="match status" value="1"/>
</dbReference>
<dbReference type="Pfam" id="PF02627">
    <property type="entry name" value="CMD"/>
    <property type="match status" value="1"/>
</dbReference>
<name>A0A5N0V437_9PSEU</name>
<sequence>MARITPLPQSDWSAEMAEFIVGFRSAARGGVLDESRPAGANLLGTMARYPGLSKAFLAFNGHVLNGSTLSRRDRELLVLRVAAVRQCDYEWAQHTLLAREAGFTDEEIARIAEGSESSGWPERDTALLKSVDELLGGGKITAPTWRVLAGEFDERQLMDLVFTVGTYAMLAMALRSFEIEPEDELVPHLPVR</sequence>
<keyword evidence="3" id="KW-1185">Reference proteome</keyword>
<dbReference type="RefSeq" id="WP_144746749.1">
    <property type="nucleotide sequence ID" value="NZ_VMNW02000027.1"/>
</dbReference>
<evidence type="ECO:0000259" key="1">
    <source>
        <dbReference type="Pfam" id="PF02627"/>
    </source>
</evidence>
<dbReference type="EMBL" id="VMNW02000027">
    <property type="protein sequence ID" value="KAA9159804.1"/>
    <property type="molecule type" value="Genomic_DNA"/>
</dbReference>
<dbReference type="Proteomes" id="UP000319769">
    <property type="component" value="Unassembled WGS sequence"/>
</dbReference>
<dbReference type="OrthoDB" id="4704294at2"/>
<dbReference type="PANTHER" id="PTHR34846:SF5">
    <property type="entry name" value="CARBOXYMUCONOLACTONE DECARBOXYLASE-LIKE DOMAIN-CONTAINING PROTEIN"/>
    <property type="match status" value="1"/>
</dbReference>
<dbReference type="PANTHER" id="PTHR34846">
    <property type="entry name" value="4-CARBOXYMUCONOLACTONE DECARBOXYLASE FAMILY PROTEIN (AFU_ORTHOLOGUE AFUA_6G11590)"/>
    <property type="match status" value="1"/>
</dbReference>
<dbReference type="InterPro" id="IPR003779">
    <property type="entry name" value="CMD-like"/>
</dbReference>
<evidence type="ECO:0000313" key="3">
    <source>
        <dbReference type="Proteomes" id="UP000319769"/>
    </source>
</evidence>
<dbReference type="AlphaFoldDB" id="A0A5N0V437"/>
<accession>A0A5N0V437</accession>
<feature type="domain" description="Carboxymuconolactone decarboxylase-like" evidence="1">
    <location>
        <begin position="50"/>
        <end position="124"/>
    </location>
</feature>
<gene>
    <name evidence="2" type="ORF">FPZ12_019445</name>
</gene>
<proteinExistence type="predicted"/>
<evidence type="ECO:0000313" key="2">
    <source>
        <dbReference type="EMBL" id="KAA9159804.1"/>
    </source>
</evidence>
<organism evidence="2 3">
    <name type="scientific">Amycolatopsis acidicola</name>
    <dbReference type="NCBI Taxonomy" id="2596893"/>
    <lineage>
        <taxon>Bacteria</taxon>
        <taxon>Bacillati</taxon>
        <taxon>Actinomycetota</taxon>
        <taxon>Actinomycetes</taxon>
        <taxon>Pseudonocardiales</taxon>
        <taxon>Pseudonocardiaceae</taxon>
        <taxon>Amycolatopsis</taxon>
    </lineage>
</organism>
<comment type="caution">
    <text evidence="2">The sequence shown here is derived from an EMBL/GenBank/DDBJ whole genome shotgun (WGS) entry which is preliminary data.</text>
</comment>
<dbReference type="InterPro" id="IPR029032">
    <property type="entry name" value="AhpD-like"/>
</dbReference>
<protein>
    <submittedName>
        <fullName evidence="2">Carboxymuconolactone decarboxylase family protein</fullName>
    </submittedName>
</protein>
<dbReference type="SUPFAM" id="SSF69118">
    <property type="entry name" value="AhpD-like"/>
    <property type="match status" value="1"/>
</dbReference>
<dbReference type="GO" id="GO:0051920">
    <property type="term" value="F:peroxiredoxin activity"/>
    <property type="evidence" value="ECO:0007669"/>
    <property type="project" value="InterPro"/>
</dbReference>
<reference evidence="2" key="1">
    <citation type="submission" date="2019-09" db="EMBL/GenBank/DDBJ databases">
        <authorList>
            <person name="Teo W.F.A."/>
            <person name="Duangmal K."/>
        </authorList>
    </citation>
    <scope>NUCLEOTIDE SEQUENCE [LARGE SCALE GENOMIC DNA]</scope>
    <source>
        <strain evidence="2">K81G1</strain>
    </source>
</reference>